<dbReference type="PaxDb" id="6239-F54B8.4b"/>
<feature type="region of interest" description="Disordered" evidence="1">
    <location>
        <begin position="28"/>
        <end position="48"/>
    </location>
</feature>
<dbReference type="GO" id="GO:0141014">
    <property type="term" value="P:ribosome hibernation"/>
    <property type="evidence" value="ECO:0000318"/>
    <property type="project" value="GO_Central"/>
</dbReference>
<dbReference type="EMBL" id="BX284605">
    <property type="protein sequence ID" value="CCG28143.1"/>
    <property type="molecule type" value="Genomic_DNA"/>
</dbReference>
<sequence length="104" mass="11475">MKTETFLKMSKEDNNAVVGHQPATKVGGRRIADHGNQRAQNSTNSSDAVREAMDFDLPAKMEKAYPTAAVKQVHEKPTPAIQPAHYNRATGNGQVRNIPQKQNH</sequence>
<reference evidence="2 3" key="1">
    <citation type="journal article" date="1998" name="Science">
        <title>Genome sequence of the nematode C. elegans: a platform for investigating biology.</title>
        <authorList>
            <consortium name="The C. elegans sequencing consortium"/>
            <person name="Sulson J.E."/>
            <person name="Waterston R."/>
        </authorList>
    </citation>
    <scope>NUCLEOTIDE SEQUENCE [LARGE SCALE GENOMIC DNA]</scope>
    <source>
        <strain evidence="2 3">Bristol N2</strain>
    </source>
</reference>
<dbReference type="HOGENOM" id="CLU_2225539_0_0_1"/>
<dbReference type="ExpressionAtlas" id="H9G342">
    <property type="expression patterns" value="baseline and differential"/>
</dbReference>
<dbReference type="AlphaFoldDB" id="H9G342"/>
<organism evidence="2 3">
    <name type="scientific">Caenorhabditis elegans</name>
    <dbReference type="NCBI Taxonomy" id="6239"/>
    <lineage>
        <taxon>Eukaryota</taxon>
        <taxon>Metazoa</taxon>
        <taxon>Ecdysozoa</taxon>
        <taxon>Nematoda</taxon>
        <taxon>Chromadorea</taxon>
        <taxon>Rhabditida</taxon>
        <taxon>Rhabditina</taxon>
        <taxon>Rhabditomorpha</taxon>
        <taxon>Rhabditoidea</taxon>
        <taxon>Rhabditidae</taxon>
        <taxon>Peloderinae</taxon>
        <taxon>Caenorhabditis</taxon>
    </lineage>
</organism>
<dbReference type="GeneID" id="186201"/>
<dbReference type="GO" id="GO:0097190">
    <property type="term" value="P:apoptotic signaling pathway"/>
    <property type="evidence" value="ECO:0000318"/>
    <property type="project" value="GO_Central"/>
</dbReference>
<dbReference type="InterPro" id="IPR024130">
    <property type="entry name" value="DAP1/DAPL1"/>
</dbReference>
<dbReference type="Pfam" id="PF15228">
    <property type="entry name" value="DAP"/>
    <property type="match status" value="1"/>
</dbReference>
<dbReference type="Bgee" id="WBGene00010019">
    <property type="expression patterns" value="Expressed in pharyngeal muscle cell (C elegans) and 3 other cell types or tissues"/>
</dbReference>
<evidence type="ECO:0000313" key="2">
    <source>
        <dbReference type="EMBL" id="CCG28143.1"/>
    </source>
</evidence>
<accession>H9G342</accession>
<dbReference type="PeptideAtlas" id="H9G342"/>
<dbReference type="Proteomes" id="UP000001940">
    <property type="component" value="Chromosome V"/>
</dbReference>
<dbReference type="STRING" id="6239.F54B8.4b.1"/>
<evidence type="ECO:0000256" key="1">
    <source>
        <dbReference type="SAM" id="MobiDB-lite"/>
    </source>
</evidence>
<keyword evidence="5" id="KW-1267">Proteomics identification</keyword>
<dbReference type="AGR" id="WB:WBGene00010019"/>
<protein>
    <submittedName>
        <fullName evidence="2">Small, acid-soluble spore protein gamma-type</fullName>
    </submittedName>
</protein>
<dbReference type="FunCoup" id="H9G342">
    <property type="interactions" value="170"/>
</dbReference>
<dbReference type="InParanoid" id="H9G342"/>
<dbReference type="GO" id="GO:0010507">
    <property type="term" value="P:negative regulation of autophagy"/>
    <property type="evidence" value="ECO:0000318"/>
    <property type="project" value="GO_Central"/>
</dbReference>
<dbReference type="OrthoDB" id="5973225at2759"/>
<proteinExistence type="evidence at protein level"/>
<evidence type="ECO:0000313" key="3">
    <source>
        <dbReference type="Proteomes" id="UP000001940"/>
    </source>
</evidence>
<gene>
    <name evidence="2" type="ORF">CELE_F54B8.4</name>
    <name evidence="2 4" type="ORF">F54B8.4</name>
</gene>
<dbReference type="WormBase" id="F54B8.4b">
    <property type="protein sequence ID" value="CE47104"/>
    <property type="gene ID" value="WBGene00010019"/>
</dbReference>
<feature type="region of interest" description="Disordered" evidence="1">
    <location>
        <begin position="74"/>
        <end position="104"/>
    </location>
</feature>
<evidence type="ECO:0007829" key="5">
    <source>
        <dbReference type="PeptideAtlas" id="H9G342"/>
    </source>
</evidence>
<feature type="compositionally biased region" description="Polar residues" evidence="1">
    <location>
        <begin position="89"/>
        <end position="104"/>
    </location>
</feature>
<name>H9G342_CAEEL</name>
<keyword evidence="3" id="KW-1185">Reference proteome</keyword>
<dbReference type="RefSeq" id="NP_001256684.1">
    <property type="nucleotide sequence ID" value="NM_001269755.1"/>
</dbReference>
<dbReference type="CTD" id="186201"/>
<feature type="compositionally biased region" description="Polar residues" evidence="1">
    <location>
        <begin position="37"/>
        <end position="47"/>
    </location>
</feature>
<dbReference type="OMA" id="DHAYPTE"/>
<dbReference type="GO" id="GO:0043022">
    <property type="term" value="F:ribosome binding"/>
    <property type="evidence" value="ECO:0000318"/>
    <property type="project" value="GO_Central"/>
</dbReference>
<dbReference type="KEGG" id="cel:CELE_F54B8.4"/>
<evidence type="ECO:0000313" key="4">
    <source>
        <dbReference type="WormBase" id="F54B8.4b"/>
    </source>
</evidence>